<dbReference type="eggNOG" id="COG4123">
    <property type="taxonomic scope" value="Bacteria"/>
</dbReference>
<feature type="domain" description="Methyltransferase small" evidence="1">
    <location>
        <begin position="19"/>
        <end position="132"/>
    </location>
</feature>
<dbReference type="Proteomes" id="UP000030528">
    <property type="component" value="Unassembled WGS sequence"/>
</dbReference>
<dbReference type="InterPro" id="IPR007848">
    <property type="entry name" value="Small_mtfrase_dom"/>
</dbReference>
<dbReference type="RefSeq" id="WP_026801648.1">
    <property type="nucleotide sequence ID" value="NZ_AULI01000021.1"/>
</dbReference>
<keyword evidence="3" id="KW-1185">Reference proteome</keyword>
<organism evidence="2 3">
    <name type="scientific">Pontibacillus halophilus JSM 076056 = DSM 19796</name>
    <dbReference type="NCBI Taxonomy" id="1385510"/>
    <lineage>
        <taxon>Bacteria</taxon>
        <taxon>Bacillati</taxon>
        <taxon>Bacillota</taxon>
        <taxon>Bacilli</taxon>
        <taxon>Bacillales</taxon>
        <taxon>Bacillaceae</taxon>
        <taxon>Pontibacillus</taxon>
    </lineage>
</organism>
<dbReference type="CDD" id="cd02440">
    <property type="entry name" value="AdoMet_MTases"/>
    <property type="match status" value="1"/>
</dbReference>
<reference evidence="2 3" key="1">
    <citation type="submission" date="2013-08" db="EMBL/GenBank/DDBJ databases">
        <authorList>
            <person name="Huang J."/>
            <person name="Wang G."/>
        </authorList>
    </citation>
    <scope>NUCLEOTIDE SEQUENCE [LARGE SCALE GENOMIC DNA]</scope>
    <source>
        <strain evidence="2 3">JSM 076056</strain>
    </source>
</reference>
<protein>
    <recommendedName>
        <fullName evidence="1">Methyltransferase small domain-containing protein</fullName>
    </recommendedName>
</protein>
<evidence type="ECO:0000259" key="1">
    <source>
        <dbReference type="Pfam" id="PF05175"/>
    </source>
</evidence>
<dbReference type="EMBL" id="AVPE01000017">
    <property type="protein sequence ID" value="KGX90099.1"/>
    <property type="molecule type" value="Genomic_DNA"/>
</dbReference>
<dbReference type="Gene3D" id="3.40.50.150">
    <property type="entry name" value="Vaccinia Virus protein VP39"/>
    <property type="match status" value="1"/>
</dbReference>
<dbReference type="AlphaFoldDB" id="A0A0A5GDP5"/>
<dbReference type="SUPFAM" id="SSF53335">
    <property type="entry name" value="S-adenosyl-L-methionine-dependent methyltransferases"/>
    <property type="match status" value="1"/>
</dbReference>
<accession>A0A0A5GDP5</accession>
<gene>
    <name evidence="2" type="ORF">N781_08620</name>
</gene>
<name>A0A0A5GDP5_9BACI</name>
<dbReference type="GO" id="GO:0008168">
    <property type="term" value="F:methyltransferase activity"/>
    <property type="evidence" value="ECO:0007669"/>
    <property type="project" value="InterPro"/>
</dbReference>
<comment type="caution">
    <text evidence="2">The sequence shown here is derived from an EMBL/GenBank/DDBJ whole genome shotgun (WGS) entry which is preliminary data.</text>
</comment>
<dbReference type="Pfam" id="PF05175">
    <property type="entry name" value="MTS"/>
    <property type="match status" value="1"/>
</dbReference>
<dbReference type="STRING" id="1385510.GCA_000425205_03461"/>
<evidence type="ECO:0000313" key="3">
    <source>
        <dbReference type="Proteomes" id="UP000030528"/>
    </source>
</evidence>
<evidence type="ECO:0000313" key="2">
    <source>
        <dbReference type="EMBL" id="KGX90099.1"/>
    </source>
</evidence>
<proteinExistence type="predicted"/>
<dbReference type="InterPro" id="IPR050210">
    <property type="entry name" value="tRNA_Adenine-N(6)_MTase"/>
</dbReference>
<dbReference type="PANTHER" id="PTHR47739:SF1">
    <property type="entry name" value="TRNA1(VAL) (ADENINE(37)-N6)-METHYLTRANSFERASE"/>
    <property type="match status" value="1"/>
</dbReference>
<dbReference type="InterPro" id="IPR029063">
    <property type="entry name" value="SAM-dependent_MTases_sf"/>
</dbReference>
<sequence length="247" mass="28354">MVQLREDERLDYLLAEEEIRIIQSPTVFSFSLDAVLLGNFAGVPVKRGKILDVCSGNGVIPLFLTRRSNAQITGVEIQERLVDMARRTMEYNKLQEQVDFVHGDIRDMPKLLGNGKFDMVTCNPPYFQTPKVDQLNENEHHAIARHEIHGDLESIVKSIGILARSGGKVAMVHRPNRLIDLIELFRKYKIEPKRIRLVHPKHDKEANMVLIEGMRDGKPDVKLLPPLYVYHQDGTYTEEMQEILYGK</sequence>
<dbReference type="PANTHER" id="PTHR47739">
    <property type="entry name" value="TRNA1(VAL) (ADENINE(37)-N6)-METHYLTRANSFERASE"/>
    <property type="match status" value="1"/>
</dbReference>
<dbReference type="OrthoDB" id="9777257at2"/>